<dbReference type="EMBL" id="BRZM01003004">
    <property type="protein sequence ID" value="GLD75482.1"/>
    <property type="molecule type" value="Genomic_DNA"/>
</dbReference>
<comment type="caution">
    <text evidence="2">The sequence shown here is derived from an EMBL/GenBank/DDBJ whole genome shotgun (WGS) entry which is preliminary data.</text>
</comment>
<proteinExistence type="predicted"/>
<dbReference type="Proteomes" id="UP001279410">
    <property type="component" value="Unassembled WGS sequence"/>
</dbReference>
<accession>A0AAD3RNZ2</accession>
<keyword evidence="3" id="KW-1185">Reference proteome</keyword>
<sequence length="247" mass="28239">MTTSHLNGHVAGEGGGDEELRGGQQHREMAVDCPGELGGRMLPLRRSAQLERIRQHQEDLRTSVEIEGQESHPVKSGSKRDPELHSLLLTHTSRRHAWPVDLVLGFPAITANLLLSKRPVECWSPQHDWNVKNPREGTFLSRLDDPYAVQRAGLGSSRKEIFSTLSARQTPNWWQAYRIETRITSLSWTGTRQKFSAAERSQQTIEEDTRSLEKPGQFLQHESWIESGEFEKNLYDQYRLSETGHQH</sequence>
<evidence type="ECO:0000313" key="2">
    <source>
        <dbReference type="EMBL" id="GLD75482.1"/>
    </source>
</evidence>
<gene>
    <name evidence="2" type="ORF">AKAME5_002681600</name>
</gene>
<evidence type="ECO:0000256" key="1">
    <source>
        <dbReference type="SAM" id="MobiDB-lite"/>
    </source>
</evidence>
<dbReference type="AlphaFoldDB" id="A0AAD3RNZ2"/>
<feature type="region of interest" description="Disordered" evidence="1">
    <location>
        <begin position="53"/>
        <end position="82"/>
    </location>
</feature>
<name>A0AAD3RNZ2_LATJO</name>
<reference evidence="2" key="1">
    <citation type="submission" date="2022-08" db="EMBL/GenBank/DDBJ databases">
        <title>Genome sequencing of akame (Lates japonicus).</title>
        <authorList>
            <person name="Hashiguchi Y."/>
            <person name="Takahashi H."/>
        </authorList>
    </citation>
    <scope>NUCLEOTIDE SEQUENCE</scope>
    <source>
        <strain evidence="2">Kochi</strain>
    </source>
</reference>
<organism evidence="2 3">
    <name type="scientific">Lates japonicus</name>
    <name type="common">Japanese lates</name>
    <dbReference type="NCBI Taxonomy" id="270547"/>
    <lineage>
        <taxon>Eukaryota</taxon>
        <taxon>Metazoa</taxon>
        <taxon>Chordata</taxon>
        <taxon>Craniata</taxon>
        <taxon>Vertebrata</taxon>
        <taxon>Euteleostomi</taxon>
        <taxon>Actinopterygii</taxon>
        <taxon>Neopterygii</taxon>
        <taxon>Teleostei</taxon>
        <taxon>Neoteleostei</taxon>
        <taxon>Acanthomorphata</taxon>
        <taxon>Carangaria</taxon>
        <taxon>Carangaria incertae sedis</taxon>
        <taxon>Centropomidae</taxon>
        <taxon>Lates</taxon>
    </lineage>
</organism>
<feature type="region of interest" description="Disordered" evidence="1">
    <location>
        <begin position="1"/>
        <end position="26"/>
    </location>
</feature>
<evidence type="ECO:0000313" key="3">
    <source>
        <dbReference type="Proteomes" id="UP001279410"/>
    </source>
</evidence>
<protein>
    <submittedName>
        <fullName evidence="2">MAGUK p55 subfamily member 5-A</fullName>
    </submittedName>
</protein>